<dbReference type="GO" id="GO:0005524">
    <property type="term" value="F:ATP binding"/>
    <property type="evidence" value="ECO:0007669"/>
    <property type="project" value="UniProtKB-ARBA"/>
</dbReference>
<dbReference type="RefSeq" id="WP_034728960.1">
    <property type="nucleotide sequence ID" value="NZ_JPIN01000001.1"/>
</dbReference>
<dbReference type="InterPro" id="IPR011386">
    <property type="entry name" value="Put_ATP-NAD_kin"/>
</dbReference>
<dbReference type="InterPro" id="IPR017438">
    <property type="entry name" value="ATP-NAD_kinase_N"/>
</dbReference>
<dbReference type="InterPro" id="IPR002504">
    <property type="entry name" value="NADK"/>
</dbReference>
<evidence type="ECO:0000313" key="2">
    <source>
        <dbReference type="Proteomes" id="UP000053718"/>
    </source>
</evidence>
<proteinExistence type="predicted"/>
<name>A0A094IPE0_9GAMM</name>
<sequence>MSVFSIGLVVNPLAGLGGSVALKGSDGADTAALAQQLGAEAKAPQRAATALLQLADYADRIKIYTGAAGLGEFSCEQAGLPYEVVYQGAAPTTAADTQQLARKLVDEQHVDLLLFAGGDGTARDVYAVCSAEQPVLGIPAGVKIHSGVYAVSPRAAGKVVAQMVRGELTSVTHADVMDIDEVAFRQGQVRAKRYGELLVPAELQYVQAVKMGGRESDELVLHDIAAEVIERMEDDVYYIMGSGSTVAAVMQELQLPNTLLGVDVVYNGEVVLADATARQLEQLIVDAQVPAQLLVTVIGGQGHLFGRGNQQLSPRLLRYLLAQHDVNGLCAVATKRKLQQLNGKPLLVDTGDTELDDALSGVIRVITGYHDEVFLQIAAP</sequence>
<keyword evidence="1" id="KW-0808">Transferase</keyword>
<dbReference type="GO" id="GO:0051287">
    <property type="term" value="F:NAD binding"/>
    <property type="evidence" value="ECO:0007669"/>
    <property type="project" value="UniProtKB-ARBA"/>
</dbReference>
<dbReference type="SUPFAM" id="SSF111331">
    <property type="entry name" value="NAD kinase/diacylglycerol kinase-like"/>
    <property type="match status" value="1"/>
</dbReference>
<comment type="caution">
    <text evidence="1">The sequence shown here is derived from an EMBL/GenBank/DDBJ whole genome shotgun (WGS) entry which is preliminary data.</text>
</comment>
<dbReference type="GO" id="GO:0003951">
    <property type="term" value="F:NAD+ kinase activity"/>
    <property type="evidence" value="ECO:0007669"/>
    <property type="project" value="InterPro"/>
</dbReference>
<dbReference type="PANTHER" id="PTHR40697:SF2">
    <property type="entry name" value="ATP-NAD KINASE-RELATED"/>
    <property type="match status" value="1"/>
</dbReference>
<dbReference type="STRING" id="1517416.IDAT_00115"/>
<keyword evidence="2" id="KW-1185">Reference proteome</keyword>
<organism evidence="1 2">
    <name type="scientific">Pseudidiomarina atlantica</name>
    <dbReference type="NCBI Taxonomy" id="1517416"/>
    <lineage>
        <taxon>Bacteria</taxon>
        <taxon>Pseudomonadati</taxon>
        <taxon>Pseudomonadota</taxon>
        <taxon>Gammaproteobacteria</taxon>
        <taxon>Alteromonadales</taxon>
        <taxon>Idiomarinaceae</taxon>
        <taxon>Pseudidiomarina</taxon>
    </lineage>
</organism>
<dbReference type="Proteomes" id="UP000053718">
    <property type="component" value="Unassembled WGS sequence"/>
</dbReference>
<dbReference type="PIRSF" id="PIRSF016907">
    <property type="entry name" value="Kin_ATP-NAD"/>
    <property type="match status" value="1"/>
</dbReference>
<dbReference type="Gene3D" id="3.40.50.10330">
    <property type="entry name" value="Probable inorganic polyphosphate/atp-NAD kinase, domain 1"/>
    <property type="match status" value="1"/>
</dbReference>
<dbReference type="AlphaFoldDB" id="A0A094IPE0"/>
<dbReference type="Pfam" id="PF20143">
    <property type="entry name" value="NAD_kinase_C"/>
    <property type="match status" value="1"/>
</dbReference>
<gene>
    <name evidence="1" type="ORF">IDAT_00115</name>
</gene>
<dbReference type="PANTHER" id="PTHR40697">
    <property type="entry name" value="ACETOIN CATABOLISM PROTEIN X"/>
    <property type="match status" value="1"/>
</dbReference>
<dbReference type="OrthoDB" id="5511344at2"/>
<keyword evidence="1" id="KW-0418">Kinase</keyword>
<dbReference type="eggNOG" id="COG3199">
    <property type="taxonomic scope" value="Bacteria"/>
</dbReference>
<dbReference type="EMBL" id="JPIN01000001">
    <property type="protein sequence ID" value="KFZ29550.1"/>
    <property type="molecule type" value="Genomic_DNA"/>
</dbReference>
<dbReference type="GO" id="GO:0006741">
    <property type="term" value="P:NADP+ biosynthetic process"/>
    <property type="evidence" value="ECO:0007669"/>
    <property type="project" value="InterPro"/>
</dbReference>
<dbReference type="InterPro" id="IPR039065">
    <property type="entry name" value="AcoX-like"/>
</dbReference>
<reference evidence="1 2" key="1">
    <citation type="submission" date="2014-06" db="EMBL/GenBank/DDBJ databases">
        <title>Draft genome sequence of Idiomarina sp. MCCC 1A10513.</title>
        <authorList>
            <person name="Du J."/>
            <person name="Lai Q."/>
            <person name="Shao Z."/>
        </authorList>
    </citation>
    <scope>NUCLEOTIDE SEQUENCE [LARGE SCALE GENOMIC DNA]</scope>
    <source>
        <strain evidence="1 2">MCCC 1A10513</strain>
    </source>
</reference>
<dbReference type="InterPro" id="IPR016064">
    <property type="entry name" value="NAD/diacylglycerol_kinase_sf"/>
</dbReference>
<evidence type="ECO:0000313" key="1">
    <source>
        <dbReference type="EMBL" id="KFZ29550.1"/>
    </source>
</evidence>
<dbReference type="Pfam" id="PF01513">
    <property type="entry name" value="NAD_kinase"/>
    <property type="match status" value="1"/>
</dbReference>
<protein>
    <submittedName>
        <fullName evidence="1">ATP-NAD kinase</fullName>
    </submittedName>
</protein>
<accession>A0A094IPE0</accession>